<sequence length="119" mass="11979">MGVSLGAGAPALAQPAVLGTLRAPLSPGGSAPELQLESVVWRWQRQQLRRAHRHGGHAPTQPCPAVSQPRPPAPRPRGAIGTGTGHPTSEGGPGPLCPTGDSVLPPGPCPAPRGAVPRA</sequence>
<dbReference type="EMBL" id="QUSF01000100">
    <property type="protein sequence ID" value="RLV92445.1"/>
    <property type="molecule type" value="Genomic_DNA"/>
</dbReference>
<keyword evidence="3" id="KW-1185">Reference proteome</keyword>
<reference evidence="2 3" key="1">
    <citation type="journal article" date="2018" name="Proc. R. Soc. B">
        <title>A non-coding region near Follistatin controls head colour polymorphism in the Gouldian finch.</title>
        <authorList>
            <person name="Toomey M.B."/>
            <person name="Marques C.I."/>
            <person name="Andrade P."/>
            <person name="Araujo P.M."/>
            <person name="Sabatino S."/>
            <person name="Gazda M.A."/>
            <person name="Afonso S."/>
            <person name="Lopes R.J."/>
            <person name="Corbo J.C."/>
            <person name="Carneiro M."/>
        </authorList>
    </citation>
    <scope>NUCLEOTIDE SEQUENCE [LARGE SCALE GENOMIC DNA]</scope>
    <source>
        <strain evidence="2">Red01</strain>
        <tissue evidence="2">Muscle</tissue>
    </source>
</reference>
<feature type="compositionally biased region" description="Basic residues" evidence="1">
    <location>
        <begin position="47"/>
        <end position="56"/>
    </location>
</feature>
<comment type="caution">
    <text evidence="2">The sequence shown here is derived from an EMBL/GenBank/DDBJ whole genome shotgun (WGS) entry which is preliminary data.</text>
</comment>
<feature type="region of interest" description="Disordered" evidence="1">
    <location>
        <begin position="47"/>
        <end position="119"/>
    </location>
</feature>
<dbReference type="Proteomes" id="UP000276834">
    <property type="component" value="Unassembled WGS sequence"/>
</dbReference>
<evidence type="ECO:0000256" key="1">
    <source>
        <dbReference type="SAM" id="MobiDB-lite"/>
    </source>
</evidence>
<evidence type="ECO:0000313" key="3">
    <source>
        <dbReference type="Proteomes" id="UP000276834"/>
    </source>
</evidence>
<organism evidence="2 3">
    <name type="scientific">Chloebia gouldiae</name>
    <name type="common">Gouldian finch</name>
    <name type="synonym">Erythrura gouldiae</name>
    <dbReference type="NCBI Taxonomy" id="44316"/>
    <lineage>
        <taxon>Eukaryota</taxon>
        <taxon>Metazoa</taxon>
        <taxon>Chordata</taxon>
        <taxon>Craniata</taxon>
        <taxon>Vertebrata</taxon>
        <taxon>Euteleostomi</taxon>
        <taxon>Archelosauria</taxon>
        <taxon>Archosauria</taxon>
        <taxon>Dinosauria</taxon>
        <taxon>Saurischia</taxon>
        <taxon>Theropoda</taxon>
        <taxon>Coelurosauria</taxon>
        <taxon>Aves</taxon>
        <taxon>Neognathae</taxon>
        <taxon>Neoaves</taxon>
        <taxon>Telluraves</taxon>
        <taxon>Australaves</taxon>
        <taxon>Passeriformes</taxon>
        <taxon>Passeroidea</taxon>
        <taxon>Passeridae</taxon>
        <taxon>Chloebia</taxon>
    </lineage>
</organism>
<accession>A0A3L8S039</accession>
<evidence type="ECO:0000313" key="2">
    <source>
        <dbReference type="EMBL" id="RLV92445.1"/>
    </source>
</evidence>
<name>A0A3L8S039_CHLGU</name>
<proteinExistence type="predicted"/>
<protein>
    <submittedName>
        <fullName evidence="2">Uncharacterized protein</fullName>
    </submittedName>
</protein>
<gene>
    <name evidence="2" type="ORF">DV515_00013782</name>
</gene>
<dbReference type="AlphaFoldDB" id="A0A3L8S039"/>